<reference evidence="3" key="1">
    <citation type="journal article" date="2019" name="Int. J. Syst. Evol. Microbiol.">
        <title>The Global Catalogue of Microorganisms (GCM) 10K type strain sequencing project: providing services to taxonomists for standard genome sequencing and annotation.</title>
        <authorList>
            <consortium name="The Broad Institute Genomics Platform"/>
            <consortium name="The Broad Institute Genome Sequencing Center for Infectious Disease"/>
            <person name="Wu L."/>
            <person name="Ma J."/>
        </authorList>
    </citation>
    <scope>NUCLEOTIDE SEQUENCE [LARGE SCALE GENOMIC DNA]</scope>
    <source>
        <strain evidence="3">CGMCC 1.15795</strain>
    </source>
</reference>
<evidence type="ECO:0000256" key="1">
    <source>
        <dbReference type="SAM" id="SignalP"/>
    </source>
</evidence>
<dbReference type="Proteomes" id="UP001597197">
    <property type="component" value="Unassembled WGS sequence"/>
</dbReference>
<evidence type="ECO:0000313" key="2">
    <source>
        <dbReference type="EMBL" id="MFD1875350.1"/>
    </source>
</evidence>
<feature type="signal peptide" evidence="1">
    <location>
        <begin position="1"/>
        <end position="25"/>
    </location>
</feature>
<dbReference type="EMBL" id="JBHUFD010000018">
    <property type="protein sequence ID" value="MFD1875350.1"/>
    <property type="molecule type" value="Genomic_DNA"/>
</dbReference>
<protein>
    <submittedName>
        <fullName evidence="2">Uncharacterized protein</fullName>
    </submittedName>
</protein>
<accession>A0ABW4R227</accession>
<dbReference type="RefSeq" id="WP_382317942.1">
    <property type="nucleotide sequence ID" value="NZ_JBHUFD010000018.1"/>
</dbReference>
<keyword evidence="1" id="KW-0732">Signal</keyword>
<gene>
    <name evidence="2" type="ORF">ACFSDX_23155</name>
</gene>
<evidence type="ECO:0000313" key="3">
    <source>
        <dbReference type="Proteomes" id="UP001597197"/>
    </source>
</evidence>
<proteinExistence type="predicted"/>
<name>A0ABW4R227_9BACT</name>
<organism evidence="2 3">
    <name type="scientific">Hymenobacter bucti</name>
    <dbReference type="NCBI Taxonomy" id="1844114"/>
    <lineage>
        <taxon>Bacteria</taxon>
        <taxon>Pseudomonadati</taxon>
        <taxon>Bacteroidota</taxon>
        <taxon>Cytophagia</taxon>
        <taxon>Cytophagales</taxon>
        <taxon>Hymenobacteraceae</taxon>
        <taxon>Hymenobacter</taxon>
    </lineage>
</organism>
<feature type="chain" id="PRO_5046322684" evidence="1">
    <location>
        <begin position="26"/>
        <end position="197"/>
    </location>
</feature>
<keyword evidence="3" id="KW-1185">Reference proteome</keyword>
<sequence>MQINDLLKLAVLGGVLVSAAPVASAQTTSKYPTPAGPPRKKYMFAQKDPECPVVANITKNTDEDADVTGSYTRVCYRSPAEMLAEIDELRRIHTWADSTYQRRLAALPPGGALLLTIHRQGAKNTDFANLALVARTKEGAEVYAATPKPSTGRFFGRDLYQAQQAVPFVKPAAPGPYLLSITDSRLRQVFEYQLTMP</sequence>
<comment type="caution">
    <text evidence="2">The sequence shown here is derived from an EMBL/GenBank/DDBJ whole genome shotgun (WGS) entry which is preliminary data.</text>
</comment>